<keyword evidence="5" id="KW-1185">Reference proteome</keyword>
<dbReference type="EMBL" id="JANEYF010000893">
    <property type="protein sequence ID" value="KAJ8967138.1"/>
    <property type="molecule type" value="Genomic_DNA"/>
</dbReference>
<evidence type="ECO:0000313" key="5">
    <source>
        <dbReference type="Proteomes" id="UP001162156"/>
    </source>
</evidence>
<keyword evidence="2" id="KW-0479">Metal-binding</keyword>
<protein>
    <recommendedName>
        <fullName evidence="3">DDE Tnp4 domain-containing protein</fullName>
    </recommendedName>
</protein>
<accession>A0AAV8ZNW3</accession>
<feature type="domain" description="DDE Tnp4" evidence="3">
    <location>
        <begin position="6"/>
        <end position="63"/>
    </location>
</feature>
<gene>
    <name evidence="4" type="ORF">NQ314_003072</name>
</gene>
<evidence type="ECO:0000256" key="1">
    <source>
        <dbReference type="ARBA" id="ARBA00001968"/>
    </source>
</evidence>
<evidence type="ECO:0000256" key="2">
    <source>
        <dbReference type="ARBA" id="ARBA00022723"/>
    </source>
</evidence>
<proteinExistence type="predicted"/>
<dbReference type="GO" id="GO:0046872">
    <property type="term" value="F:metal ion binding"/>
    <property type="evidence" value="ECO:0007669"/>
    <property type="project" value="UniProtKB-KW"/>
</dbReference>
<evidence type="ECO:0000313" key="4">
    <source>
        <dbReference type="EMBL" id="KAJ8967138.1"/>
    </source>
</evidence>
<dbReference type="AlphaFoldDB" id="A0AAV8ZNW3"/>
<dbReference type="Proteomes" id="UP001162156">
    <property type="component" value="Unassembled WGS sequence"/>
</dbReference>
<comment type="caution">
    <text evidence="4">The sequence shown here is derived from an EMBL/GenBank/DDBJ whole genome shotgun (WGS) entry which is preliminary data.</text>
</comment>
<evidence type="ECO:0000259" key="3">
    <source>
        <dbReference type="Pfam" id="PF13359"/>
    </source>
</evidence>
<reference evidence="4" key="1">
    <citation type="journal article" date="2023" name="Insect Mol. Biol.">
        <title>Genome sequencing provides insights into the evolution of gene families encoding plant cell wall-degrading enzymes in longhorned beetles.</title>
        <authorList>
            <person name="Shin N.R."/>
            <person name="Okamura Y."/>
            <person name="Kirsch R."/>
            <person name="Pauchet Y."/>
        </authorList>
    </citation>
    <scope>NUCLEOTIDE SEQUENCE</scope>
    <source>
        <strain evidence="4">RBIC_L_NR</strain>
    </source>
</reference>
<comment type="cofactor">
    <cofactor evidence="1">
        <name>a divalent metal cation</name>
        <dbReference type="ChEBI" id="CHEBI:60240"/>
    </cofactor>
</comment>
<organism evidence="4 5">
    <name type="scientific">Rhamnusium bicolor</name>
    <dbReference type="NCBI Taxonomy" id="1586634"/>
    <lineage>
        <taxon>Eukaryota</taxon>
        <taxon>Metazoa</taxon>
        <taxon>Ecdysozoa</taxon>
        <taxon>Arthropoda</taxon>
        <taxon>Hexapoda</taxon>
        <taxon>Insecta</taxon>
        <taxon>Pterygota</taxon>
        <taxon>Neoptera</taxon>
        <taxon>Endopterygota</taxon>
        <taxon>Coleoptera</taxon>
        <taxon>Polyphaga</taxon>
        <taxon>Cucujiformia</taxon>
        <taxon>Chrysomeloidea</taxon>
        <taxon>Cerambycidae</taxon>
        <taxon>Lepturinae</taxon>
        <taxon>Rhagiini</taxon>
        <taxon>Rhamnusium</taxon>
    </lineage>
</organism>
<dbReference type="InterPro" id="IPR027806">
    <property type="entry name" value="HARBI1_dom"/>
</dbReference>
<name>A0AAV8ZNW3_9CUCU</name>
<sequence length="117" mass="13664">MTPYPNPHEEYQRAFNRLLTSERVVIEHTFGKLTRRFLILKYGCRVKFTSIPKVIIACAVLHNIAKQLGDADFQEDEDEEEQDLRHIEDENVDAIRAQGQERREELAHFITNNNVGL</sequence>
<dbReference type="Pfam" id="PF13359">
    <property type="entry name" value="DDE_Tnp_4"/>
    <property type="match status" value="1"/>
</dbReference>